<dbReference type="PROSITE" id="PS51330">
    <property type="entry name" value="DHFR_2"/>
    <property type="match status" value="1"/>
</dbReference>
<comment type="pathway">
    <text evidence="1 7">Cofactor biosynthesis; tetrahydrofolate biosynthesis; 5,6,7,8-tetrahydrofolate from 7,8-dihydrofolate: step 1/1.</text>
</comment>
<organism evidence="10 11">
    <name type="scientific">Paenibacillus chartarius</name>
    <dbReference type="NCBI Taxonomy" id="747481"/>
    <lineage>
        <taxon>Bacteria</taxon>
        <taxon>Bacillati</taxon>
        <taxon>Bacillota</taxon>
        <taxon>Bacilli</taxon>
        <taxon>Bacillales</taxon>
        <taxon>Paenibacillaceae</taxon>
        <taxon>Paenibacillus</taxon>
    </lineage>
</organism>
<dbReference type="PROSITE" id="PS00075">
    <property type="entry name" value="DHFR_1"/>
    <property type="match status" value="1"/>
</dbReference>
<gene>
    <name evidence="10" type="ORF">ACFFK0_16165</name>
</gene>
<evidence type="ECO:0000256" key="6">
    <source>
        <dbReference type="ARBA" id="ARBA00023002"/>
    </source>
</evidence>
<protein>
    <recommendedName>
        <fullName evidence="3 7">Dihydrofolate reductase</fullName>
        <ecNumber evidence="3 7">1.5.1.3</ecNumber>
    </recommendedName>
</protein>
<evidence type="ECO:0000256" key="1">
    <source>
        <dbReference type="ARBA" id="ARBA00004903"/>
    </source>
</evidence>
<evidence type="ECO:0000256" key="8">
    <source>
        <dbReference type="RuleBase" id="RU004474"/>
    </source>
</evidence>
<dbReference type="PRINTS" id="PR00070">
    <property type="entry name" value="DHFR"/>
</dbReference>
<dbReference type="RefSeq" id="WP_377471301.1">
    <property type="nucleotide sequence ID" value="NZ_JBHLWN010000067.1"/>
</dbReference>
<evidence type="ECO:0000259" key="9">
    <source>
        <dbReference type="PROSITE" id="PS51330"/>
    </source>
</evidence>
<keyword evidence="11" id="KW-1185">Reference proteome</keyword>
<evidence type="ECO:0000256" key="4">
    <source>
        <dbReference type="ARBA" id="ARBA00022563"/>
    </source>
</evidence>
<evidence type="ECO:0000256" key="7">
    <source>
        <dbReference type="PIRNR" id="PIRNR000194"/>
    </source>
</evidence>
<evidence type="ECO:0000256" key="2">
    <source>
        <dbReference type="ARBA" id="ARBA00009539"/>
    </source>
</evidence>
<accession>A0ABV6DMU6</accession>
<reference evidence="10 11" key="1">
    <citation type="submission" date="2024-09" db="EMBL/GenBank/DDBJ databases">
        <authorList>
            <person name="Sun Q."/>
            <person name="Mori K."/>
        </authorList>
    </citation>
    <scope>NUCLEOTIDE SEQUENCE [LARGE SCALE GENOMIC DNA]</scope>
    <source>
        <strain evidence="10 11">CCM 7759</strain>
    </source>
</reference>
<dbReference type="PIRSF" id="PIRSF000194">
    <property type="entry name" value="DHFR"/>
    <property type="match status" value="1"/>
</dbReference>
<keyword evidence="6 7" id="KW-0560">Oxidoreductase</keyword>
<dbReference type="PANTHER" id="PTHR48069">
    <property type="entry name" value="DIHYDROFOLATE REDUCTASE"/>
    <property type="match status" value="1"/>
</dbReference>
<evidence type="ECO:0000256" key="5">
    <source>
        <dbReference type="ARBA" id="ARBA00022857"/>
    </source>
</evidence>
<comment type="caution">
    <text evidence="10">The sequence shown here is derived from an EMBL/GenBank/DDBJ whole genome shotgun (WGS) entry which is preliminary data.</text>
</comment>
<sequence>MTIAMLLAMDRNNGIGIDNKLPWRLPADMAYFRKVTKGRTVLMGRKTHESIGKPLPNRLNVIVTRDPSYKAEGCVVEHSLEEALRRHNPADDELIVIGGAEICKAAMPYTDKLYITHIYHEFAADTFFPEIEASVWEVTSREPGVKDEENPYDYEFVVYERKTGT</sequence>
<dbReference type="InterPro" id="IPR017925">
    <property type="entry name" value="DHFR_CS"/>
</dbReference>
<dbReference type="Pfam" id="PF00186">
    <property type="entry name" value="DHFR_1"/>
    <property type="match status" value="1"/>
</dbReference>
<dbReference type="InterPro" id="IPR024072">
    <property type="entry name" value="DHFR-like_dom_sf"/>
</dbReference>
<dbReference type="SUPFAM" id="SSF53597">
    <property type="entry name" value="Dihydrofolate reductase-like"/>
    <property type="match status" value="1"/>
</dbReference>
<comment type="similarity">
    <text evidence="2 7 8">Belongs to the dihydrofolate reductase family.</text>
</comment>
<dbReference type="InterPro" id="IPR012259">
    <property type="entry name" value="DHFR"/>
</dbReference>
<evidence type="ECO:0000256" key="3">
    <source>
        <dbReference type="ARBA" id="ARBA00012856"/>
    </source>
</evidence>
<keyword evidence="5 7" id="KW-0521">NADP</keyword>
<comment type="catalytic activity">
    <reaction evidence="7">
        <text>(6S)-5,6,7,8-tetrahydrofolate + NADP(+) = 7,8-dihydrofolate + NADPH + H(+)</text>
        <dbReference type="Rhea" id="RHEA:15009"/>
        <dbReference type="ChEBI" id="CHEBI:15378"/>
        <dbReference type="ChEBI" id="CHEBI:57451"/>
        <dbReference type="ChEBI" id="CHEBI:57453"/>
        <dbReference type="ChEBI" id="CHEBI:57783"/>
        <dbReference type="ChEBI" id="CHEBI:58349"/>
        <dbReference type="EC" id="1.5.1.3"/>
    </reaction>
</comment>
<dbReference type="EMBL" id="JBHLWN010000067">
    <property type="protein sequence ID" value="MFC0213966.1"/>
    <property type="molecule type" value="Genomic_DNA"/>
</dbReference>
<name>A0ABV6DMU6_9BACL</name>
<dbReference type="Gene3D" id="3.40.430.10">
    <property type="entry name" value="Dihydrofolate Reductase, subunit A"/>
    <property type="match status" value="1"/>
</dbReference>
<proteinExistence type="inferred from homology"/>
<dbReference type="CDD" id="cd00209">
    <property type="entry name" value="DHFR"/>
    <property type="match status" value="1"/>
</dbReference>
<dbReference type="GO" id="GO:0004146">
    <property type="term" value="F:dihydrofolate reductase activity"/>
    <property type="evidence" value="ECO:0007669"/>
    <property type="project" value="UniProtKB-EC"/>
</dbReference>
<feature type="domain" description="DHFR" evidence="9">
    <location>
        <begin position="2"/>
        <end position="161"/>
    </location>
</feature>
<dbReference type="PANTHER" id="PTHR48069:SF3">
    <property type="entry name" value="DIHYDROFOLATE REDUCTASE"/>
    <property type="match status" value="1"/>
</dbReference>
<comment type="function">
    <text evidence="7">Key enzyme in folate metabolism. Catalyzes an essential reaction for de novo glycine and purine synthesis, and for DNA precursor synthesis.</text>
</comment>
<dbReference type="InterPro" id="IPR001796">
    <property type="entry name" value="DHFR_dom"/>
</dbReference>
<dbReference type="Proteomes" id="UP001589776">
    <property type="component" value="Unassembled WGS sequence"/>
</dbReference>
<keyword evidence="4 7" id="KW-0554">One-carbon metabolism</keyword>
<dbReference type="EC" id="1.5.1.3" evidence="3 7"/>
<evidence type="ECO:0000313" key="11">
    <source>
        <dbReference type="Proteomes" id="UP001589776"/>
    </source>
</evidence>
<evidence type="ECO:0000313" key="10">
    <source>
        <dbReference type="EMBL" id="MFC0213966.1"/>
    </source>
</evidence>